<feature type="transmembrane region" description="Helical" evidence="1">
    <location>
        <begin position="304"/>
        <end position="321"/>
    </location>
</feature>
<dbReference type="InterPro" id="IPR018677">
    <property type="entry name" value="DUF2157"/>
</dbReference>
<evidence type="ECO:0000259" key="2">
    <source>
        <dbReference type="Pfam" id="PF09925"/>
    </source>
</evidence>
<reference evidence="3 4" key="1">
    <citation type="journal article" date="2013" name="PLoS ONE">
        <title>Cultivation and Complete Genome Sequencing of Gloeobacter kilaueensis sp. nov., from a Lava Cave in Kilauea Caldera, Hawai'i.</title>
        <authorList>
            <person name="Saw J.H."/>
            <person name="Schatz M."/>
            <person name="Brown M.V."/>
            <person name="Kunkel D.D."/>
            <person name="Foster J.S."/>
            <person name="Shick H."/>
            <person name="Christensen S."/>
            <person name="Hou S."/>
            <person name="Wan X."/>
            <person name="Donachie S.P."/>
        </authorList>
    </citation>
    <scope>NUCLEOTIDE SEQUENCE [LARGE SCALE GENOMIC DNA]</scope>
    <source>
        <strain evidence="4">JS</strain>
    </source>
</reference>
<dbReference type="KEGG" id="glj:GKIL_2133"/>
<feature type="transmembrane region" description="Helical" evidence="1">
    <location>
        <begin position="356"/>
        <end position="375"/>
    </location>
</feature>
<feature type="transmembrane region" description="Helical" evidence="1">
    <location>
        <begin position="189"/>
        <end position="206"/>
    </location>
</feature>
<feature type="transmembrane region" description="Helical" evidence="1">
    <location>
        <begin position="50"/>
        <end position="76"/>
    </location>
</feature>
<accession>U5QLB8</accession>
<feature type="transmembrane region" description="Helical" evidence="1">
    <location>
        <begin position="211"/>
        <end position="229"/>
    </location>
</feature>
<feature type="transmembrane region" description="Helical" evidence="1">
    <location>
        <begin position="82"/>
        <end position="103"/>
    </location>
</feature>
<feature type="transmembrane region" description="Helical" evidence="1">
    <location>
        <begin position="140"/>
        <end position="158"/>
    </location>
</feature>
<dbReference type="RefSeq" id="WP_023173519.1">
    <property type="nucleotide sequence ID" value="NC_022600.1"/>
</dbReference>
<proteinExistence type="predicted"/>
<dbReference type="Proteomes" id="UP000017396">
    <property type="component" value="Chromosome"/>
</dbReference>
<keyword evidence="1" id="KW-1133">Transmembrane helix</keyword>
<dbReference type="EMBL" id="CP003587">
    <property type="protein sequence ID" value="AGY58379.1"/>
    <property type="molecule type" value="Genomic_DNA"/>
</dbReference>
<evidence type="ECO:0000313" key="3">
    <source>
        <dbReference type="EMBL" id="AGY58379.1"/>
    </source>
</evidence>
<dbReference type="OrthoDB" id="416867at2"/>
<feature type="transmembrane region" description="Helical" evidence="1">
    <location>
        <begin position="382"/>
        <end position="399"/>
    </location>
</feature>
<evidence type="ECO:0000256" key="1">
    <source>
        <dbReference type="SAM" id="Phobius"/>
    </source>
</evidence>
<feature type="transmembrane region" description="Helical" evidence="1">
    <location>
        <begin position="115"/>
        <end position="134"/>
    </location>
</feature>
<gene>
    <name evidence="3" type="ORF">GKIL_2133</name>
</gene>
<dbReference type="HOGENOM" id="CLU_026976_0_0_3"/>
<dbReference type="Pfam" id="PF09925">
    <property type="entry name" value="DUF2157"/>
    <property type="match status" value="1"/>
</dbReference>
<dbReference type="eggNOG" id="COG4872">
    <property type="taxonomic scope" value="Bacteria"/>
</dbReference>
<evidence type="ECO:0000313" key="4">
    <source>
        <dbReference type="Proteomes" id="UP000017396"/>
    </source>
</evidence>
<organism evidence="3 4">
    <name type="scientific">Gloeobacter kilaueensis (strain ATCC BAA-2537 / CCAP 1431/1 / ULC 316 / JS1)</name>
    <dbReference type="NCBI Taxonomy" id="1183438"/>
    <lineage>
        <taxon>Bacteria</taxon>
        <taxon>Bacillati</taxon>
        <taxon>Cyanobacteriota</taxon>
        <taxon>Cyanophyceae</taxon>
        <taxon>Gloeobacterales</taxon>
        <taxon>Gloeobacteraceae</taxon>
        <taxon>Gloeobacter</taxon>
    </lineage>
</organism>
<protein>
    <recommendedName>
        <fullName evidence="2">DUF2157 domain-containing protein</fullName>
    </recommendedName>
</protein>
<feature type="domain" description="DUF2157" evidence="2">
    <location>
        <begin position="21"/>
        <end position="159"/>
    </location>
</feature>
<dbReference type="AlphaFoldDB" id="U5QLB8"/>
<name>U5QLB8_GLOK1</name>
<keyword evidence="1" id="KW-0812">Transmembrane</keyword>
<keyword evidence="4" id="KW-1185">Reference proteome</keyword>
<sequence length="439" mass="47752">MQLPPNFSPAFRRSLKQEVPLWRERGLVDAAQAEALAQLYRLDELPQTRFSLVTAVALCGALLIGLGVISFVAANWQALPTLARILLLLGAMWGAYGGGFYLWRVRGQSAAGQALVLVGSLVYGANIGLFGQIFHLQGELYQALLLWVVGALLVAFALPNLANALLALLVGCSACLSASFSQGQIDQPLWWLLPWSGLALFLLLAWRERSWLLYQISGLAFSLVVLLQGVDRFGFGDGPPFVFGLLVAAWLWVFATLPAAAGVPQGRFARGVAFFAVALVGYYYSFWFALEPLPGRWEMASDSSSWLLLTSLIAGGGWLLWQSNDLQLRLQALAIAVGAAGVLLPLLLGLPDLAAIIWRNLTLLAMGSYLLWAGLHAGDRRAFLLGTGFWGLLILSRFFEYETGLLIKSAAFVGIGLAVVAAAFWFEKFLQREEGFKNA</sequence>
<feature type="transmembrane region" description="Helical" evidence="1">
    <location>
        <begin position="333"/>
        <end position="350"/>
    </location>
</feature>
<keyword evidence="1" id="KW-0472">Membrane</keyword>
<feature type="transmembrane region" description="Helical" evidence="1">
    <location>
        <begin position="241"/>
        <end position="261"/>
    </location>
</feature>
<feature type="transmembrane region" description="Helical" evidence="1">
    <location>
        <begin position="268"/>
        <end position="284"/>
    </location>
</feature>
<feature type="transmembrane region" description="Helical" evidence="1">
    <location>
        <begin position="405"/>
        <end position="426"/>
    </location>
</feature>
<dbReference type="STRING" id="1183438.GKIL_2133"/>